<keyword evidence="6" id="KW-0732">Signal</keyword>
<dbReference type="GO" id="GO:0005148">
    <property type="term" value="F:prolactin receptor binding"/>
    <property type="evidence" value="ECO:0007669"/>
    <property type="project" value="TreeGrafter"/>
</dbReference>
<dbReference type="InterPro" id="IPR001400">
    <property type="entry name" value="Somatotropin/Prolactin"/>
</dbReference>
<dbReference type="Proteomes" id="UP000694381">
    <property type="component" value="Unassembled WGS sequence"/>
</dbReference>
<protein>
    <submittedName>
        <fullName evidence="7">Prolactin family 4, subfamily a, member 1</fullName>
    </submittedName>
</protein>
<dbReference type="AlphaFoldDB" id="A0A8C6QH42"/>
<dbReference type="SUPFAM" id="SSF47266">
    <property type="entry name" value="4-helical cytokines"/>
    <property type="match status" value="1"/>
</dbReference>
<dbReference type="InterPro" id="IPR009079">
    <property type="entry name" value="4_helix_cytokine-like_core"/>
</dbReference>
<dbReference type="PANTHER" id="PTHR11417">
    <property type="entry name" value="SOMATOTROPIN,PROLACTIN"/>
    <property type="match status" value="1"/>
</dbReference>
<accession>A0A8C6QH42</accession>
<dbReference type="GO" id="GO:0046427">
    <property type="term" value="P:positive regulation of receptor signaling pathway via JAK-STAT"/>
    <property type="evidence" value="ECO:0007669"/>
    <property type="project" value="TreeGrafter"/>
</dbReference>
<dbReference type="OMA" id="RYFAFYN"/>
<dbReference type="GO" id="GO:0005615">
    <property type="term" value="C:extracellular space"/>
    <property type="evidence" value="ECO:0007669"/>
    <property type="project" value="TreeGrafter"/>
</dbReference>
<reference evidence="7" key="1">
    <citation type="submission" date="2025-08" db="UniProtKB">
        <authorList>
            <consortium name="Ensembl"/>
        </authorList>
    </citation>
    <scope>IDENTIFICATION</scope>
</reference>
<dbReference type="GO" id="GO:0046872">
    <property type="term" value="F:metal ion binding"/>
    <property type="evidence" value="ECO:0007669"/>
    <property type="project" value="UniProtKB-KW"/>
</dbReference>
<dbReference type="GO" id="GO:1903489">
    <property type="term" value="P:positive regulation of lactation"/>
    <property type="evidence" value="ECO:0007669"/>
    <property type="project" value="TreeGrafter"/>
</dbReference>
<dbReference type="PROSITE" id="PS00338">
    <property type="entry name" value="SOMATOTROPIN_2"/>
    <property type="match status" value="1"/>
</dbReference>
<dbReference type="GeneTree" id="ENSGT00950000182818"/>
<proteinExistence type="inferred from homology"/>
<dbReference type="PRINTS" id="PR00836">
    <property type="entry name" value="SOMATOTROPIN"/>
</dbReference>
<evidence type="ECO:0000256" key="5">
    <source>
        <dbReference type="RuleBase" id="RU003618"/>
    </source>
</evidence>
<keyword evidence="8" id="KW-1185">Reference proteome</keyword>
<dbReference type="GO" id="GO:0008284">
    <property type="term" value="P:positive regulation of cell population proliferation"/>
    <property type="evidence" value="ECO:0007669"/>
    <property type="project" value="TreeGrafter"/>
</dbReference>
<dbReference type="Gene3D" id="1.20.1250.10">
    <property type="match status" value="1"/>
</dbReference>
<dbReference type="GO" id="GO:0001666">
    <property type="term" value="P:response to hypoxia"/>
    <property type="evidence" value="ECO:0007669"/>
    <property type="project" value="Ensembl"/>
</dbReference>
<sequence>MHLSLTRHCSWTLFLMLVSSLLLWENVASAVAKSNSGKPPLLMDTFKQAIKLSKEMNQRIRVVSDNFNQFYTQGRGFERRNATSCHTDPLGIPENKDQASQIQPEVLLKGLQSLLSAWIEPLSHLWSLMLNKLGYTPPMLTRVMEVKEKNAKILESIRKILDQVNIGTGGNEGYLPWSGLASLQAANRDTRYFAFYNLFRCLKRDSSHVELYLRYLQCKSVQGSGC</sequence>
<organism evidence="7 8">
    <name type="scientific">Nannospalax galili</name>
    <name type="common">Northern Israeli blind subterranean mole rat</name>
    <name type="synonym">Spalax galili</name>
    <dbReference type="NCBI Taxonomy" id="1026970"/>
    <lineage>
        <taxon>Eukaryota</taxon>
        <taxon>Metazoa</taxon>
        <taxon>Chordata</taxon>
        <taxon>Craniata</taxon>
        <taxon>Vertebrata</taxon>
        <taxon>Euteleostomi</taxon>
        <taxon>Mammalia</taxon>
        <taxon>Eutheria</taxon>
        <taxon>Euarchontoglires</taxon>
        <taxon>Glires</taxon>
        <taxon>Rodentia</taxon>
        <taxon>Myomorpha</taxon>
        <taxon>Muroidea</taxon>
        <taxon>Spalacidae</taxon>
        <taxon>Spalacinae</taxon>
        <taxon>Nannospalax</taxon>
    </lineage>
</organism>
<evidence type="ECO:0000256" key="4">
    <source>
        <dbReference type="PIRSR" id="PIRSR601400-1"/>
    </source>
</evidence>
<evidence type="ECO:0000256" key="2">
    <source>
        <dbReference type="ARBA" id="ARBA00008474"/>
    </source>
</evidence>
<name>A0A8C6QH42_NANGA</name>
<feature type="signal peptide" evidence="6">
    <location>
        <begin position="1"/>
        <end position="30"/>
    </location>
</feature>
<dbReference type="CDD" id="cd10288">
    <property type="entry name" value="prolactin_like"/>
    <property type="match status" value="1"/>
</dbReference>
<dbReference type="PROSITE" id="PS00266">
    <property type="entry name" value="SOMATOTROPIN_1"/>
    <property type="match status" value="1"/>
</dbReference>
<dbReference type="InterPro" id="IPR018116">
    <property type="entry name" value="Somatotropin_CS"/>
</dbReference>
<keyword evidence="3" id="KW-0964">Secreted</keyword>
<evidence type="ECO:0000256" key="3">
    <source>
        <dbReference type="ARBA" id="ARBA00022525"/>
    </source>
</evidence>
<feature type="binding site" evidence="4">
    <location>
        <position position="210"/>
    </location>
    <ligand>
        <name>Zn(2+)</name>
        <dbReference type="ChEBI" id="CHEBI:29105"/>
    </ligand>
</feature>
<evidence type="ECO:0000256" key="1">
    <source>
        <dbReference type="ARBA" id="ARBA00004613"/>
    </source>
</evidence>
<dbReference type="PANTHER" id="PTHR11417:SF11">
    <property type="entry name" value="PROLACTIN-4A1"/>
    <property type="match status" value="1"/>
</dbReference>
<dbReference type="Pfam" id="PF00103">
    <property type="entry name" value="Hormone_1"/>
    <property type="match status" value="1"/>
</dbReference>
<keyword evidence="4" id="KW-0479">Metal-binding</keyword>
<keyword evidence="5" id="KW-0372">Hormone</keyword>
<dbReference type="GO" id="GO:0007565">
    <property type="term" value="P:female pregnancy"/>
    <property type="evidence" value="ECO:0007669"/>
    <property type="project" value="TreeGrafter"/>
</dbReference>
<feature type="chain" id="PRO_5034126169" evidence="6">
    <location>
        <begin position="31"/>
        <end position="226"/>
    </location>
</feature>
<comment type="similarity">
    <text evidence="2 5">Belongs to the somatotropin/prolactin family.</text>
</comment>
<evidence type="ECO:0000313" key="7">
    <source>
        <dbReference type="Ensembl" id="ENSNGAP00000002610.1"/>
    </source>
</evidence>
<keyword evidence="4" id="KW-0862">Zinc</keyword>
<evidence type="ECO:0000313" key="8">
    <source>
        <dbReference type="Proteomes" id="UP000694381"/>
    </source>
</evidence>
<dbReference type="Ensembl" id="ENSNGAT00000003160.1">
    <property type="protein sequence ID" value="ENSNGAP00000002610.1"/>
    <property type="gene ID" value="ENSNGAG00000002426.1"/>
</dbReference>
<reference evidence="7" key="2">
    <citation type="submission" date="2025-09" db="UniProtKB">
        <authorList>
            <consortium name="Ensembl"/>
        </authorList>
    </citation>
    <scope>IDENTIFICATION</scope>
</reference>
<dbReference type="GO" id="GO:0031667">
    <property type="term" value="P:response to nutrient levels"/>
    <property type="evidence" value="ECO:0007669"/>
    <property type="project" value="TreeGrafter"/>
</dbReference>
<comment type="subcellular location">
    <subcellularLocation>
        <location evidence="1 5">Secreted</location>
    </subcellularLocation>
</comment>
<evidence type="ECO:0000256" key="6">
    <source>
        <dbReference type="SAM" id="SignalP"/>
    </source>
</evidence>
<dbReference type="GO" id="GO:0030879">
    <property type="term" value="P:mammary gland development"/>
    <property type="evidence" value="ECO:0007669"/>
    <property type="project" value="TreeGrafter"/>
</dbReference>
<dbReference type="GO" id="GO:0005179">
    <property type="term" value="F:hormone activity"/>
    <property type="evidence" value="ECO:0007669"/>
    <property type="project" value="UniProtKB-KW"/>
</dbReference>